<keyword evidence="9 11" id="KW-0413">Isomerase</keyword>
<reference evidence="11 12" key="1">
    <citation type="submission" date="2021-03" db="EMBL/GenBank/DDBJ databases">
        <title>Genomic Encyclopedia of Type Strains, Phase IV (KMG-IV): sequencing the most valuable type-strain genomes for metagenomic binning, comparative biology and taxonomic classification.</title>
        <authorList>
            <person name="Goeker M."/>
        </authorList>
    </citation>
    <scope>NUCLEOTIDE SEQUENCE [LARGE SCALE GENOMIC DNA]</scope>
    <source>
        <strain evidence="11 12">DSM 101872</strain>
    </source>
</reference>
<accession>A0ABS4MFJ1</accession>
<keyword evidence="8" id="KW-0479">Metal-binding</keyword>
<comment type="similarity">
    <text evidence="6">Belongs to the ribulose-phosphate 3-epimerase family.</text>
</comment>
<evidence type="ECO:0000256" key="1">
    <source>
        <dbReference type="ARBA" id="ARBA00001782"/>
    </source>
</evidence>
<comment type="cofactor">
    <cofactor evidence="5">
        <name>Fe(2+)</name>
        <dbReference type="ChEBI" id="CHEBI:29033"/>
    </cofactor>
</comment>
<evidence type="ECO:0000256" key="5">
    <source>
        <dbReference type="ARBA" id="ARBA00001954"/>
    </source>
</evidence>
<comment type="cofactor">
    <cofactor evidence="4">
        <name>Zn(2+)</name>
        <dbReference type="ChEBI" id="CHEBI:29105"/>
    </cofactor>
</comment>
<evidence type="ECO:0000256" key="8">
    <source>
        <dbReference type="ARBA" id="ARBA00022723"/>
    </source>
</evidence>
<comment type="cofactor">
    <cofactor evidence="2">
        <name>Mn(2+)</name>
        <dbReference type="ChEBI" id="CHEBI:29035"/>
    </cofactor>
</comment>
<dbReference type="InterPro" id="IPR000056">
    <property type="entry name" value="Ribul_P_3_epim-like"/>
</dbReference>
<dbReference type="InterPro" id="IPR011060">
    <property type="entry name" value="RibuloseP-bd_barrel"/>
</dbReference>
<proteinExistence type="inferred from homology"/>
<dbReference type="GO" id="GO:0004750">
    <property type="term" value="F:D-ribulose-phosphate 3-epimerase activity"/>
    <property type="evidence" value="ECO:0007669"/>
    <property type="project" value="UniProtKB-EC"/>
</dbReference>
<comment type="catalytic activity">
    <reaction evidence="1">
        <text>D-ribulose 5-phosphate = D-xylulose 5-phosphate</text>
        <dbReference type="Rhea" id="RHEA:13677"/>
        <dbReference type="ChEBI" id="CHEBI:57737"/>
        <dbReference type="ChEBI" id="CHEBI:58121"/>
        <dbReference type="EC" id="5.1.3.1"/>
    </reaction>
</comment>
<dbReference type="NCBIfam" id="NF004076">
    <property type="entry name" value="PRK05581.1-4"/>
    <property type="match status" value="1"/>
</dbReference>
<evidence type="ECO:0000256" key="4">
    <source>
        <dbReference type="ARBA" id="ARBA00001947"/>
    </source>
</evidence>
<evidence type="ECO:0000256" key="3">
    <source>
        <dbReference type="ARBA" id="ARBA00001941"/>
    </source>
</evidence>
<dbReference type="Gene3D" id="3.20.20.70">
    <property type="entry name" value="Aldolase class I"/>
    <property type="match status" value="1"/>
</dbReference>
<comment type="caution">
    <text evidence="11">The sequence shown here is derived from an EMBL/GenBank/DDBJ whole genome shotgun (WGS) entry which is preliminary data.</text>
</comment>
<sequence length="214" mass="24099">MIIAPSILNADSLNLRYQIQEAVNAGIVRFHIDIMDGHFVPNLSFGPQLVSDFKRDFQNIKLEVHLMSNNPKDLVPMFVKSGADIIELHYESMSENKLKYWINYLKEKNVKVGLVLNPDTDINVVKKFSTQIDQVLVMSVYPGFGGQKFISESVVKIQKLKEILDDNIPIEVDGGINEETAKMVINVGATILVAGSFIFGSDNIRQQVNKLEEF</sequence>
<organism evidence="11 12">
    <name type="scientific">Lactobacillus colini</name>
    <dbReference type="NCBI Taxonomy" id="1819254"/>
    <lineage>
        <taxon>Bacteria</taxon>
        <taxon>Bacillati</taxon>
        <taxon>Bacillota</taxon>
        <taxon>Bacilli</taxon>
        <taxon>Lactobacillales</taxon>
        <taxon>Lactobacillaceae</taxon>
        <taxon>Lactobacillus</taxon>
    </lineage>
</organism>
<dbReference type="InterPro" id="IPR013785">
    <property type="entry name" value="Aldolase_TIM"/>
</dbReference>
<dbReference type="InterPro" id="IPR026019">
    <property type="entry name" value="Ribul_P_3_epim"/>
</dbReference>
<name>A0ABS4MFJ1_9LACO</name>
<evidence type="ECO:0000313" key="12">
    <source>
        <dbReference type="Proteomes" id="UP001519292"/>
    </source>
</evidence>
<dbReference type="CDD" id="cd00429">
    <property type="entry name" value="RPE"/>
    <property type="match status" value="1"/>
</dbReference>
<dbReference type="Proteomes" id="UP001519292">
    <property type="component" value="Unassembled WGS sequence"/>
</dbReference>
<dbReference type="PROSITE" id="PS01086">
    <property type="entry name" value="RIBUL_P_3_EPIMER_2"/>
    <property type="match status" value="1"/>
</dbReference>
<dbReference type="NCBIfam" id="TIGR01163">
    <property type="entry name" value="rpe"/>
    <property type="match status" value="1"/>
</dbReference>
<dbReference type="PANTHER" id="PTHR11749">
    <property type="entry name" value="RIBULOSE-5-PHOSPHATE-3-EPIMERASE"/>
    <property type="match status" value="1"/>
</dbReference>
<dbReference type="Pfam" id="PF00834">
    <property type="entry name" value="Ribul_P_3_epim"/>
    <property type="match status" value="1"/>
</dbReference>
<dbReference type="PROSITE" id="PS01085">
    <property type="entry name" value="RIBUL_P_3_EPIMER_1"/>
    <property type="match status" value="1"/>
</dbReference>
<evidence type="ECO:0000256" key="10">
    <source>
        <dbReference type="NCBIfam" id="TIGR01163"/>
    </source>
</evidence>
<evidence type="ECO:0000256" key="7">
    <source>
        <dbReference type="ARBA" id="ARBA00013188"/>
    </source>
</evidence>
<comment type="cofactor">
    <cofactor evidence="3">
        <name>Co(2+)</name>
        <dbReference type="ChEBI" id="CHEBI:48828"/>
    </cofactor>
</comment>
<protein>
    <recommendedName>
        <fullName evidence="7 10">Ribulose-phosphate 3-epimerase</fullName>
        <ecNumber evidence="7 10">5.1.3.1</ecNumber>
    </recommendedName>
</protein>
<evidence type="ECO:0000313" key="11">
    <source>
        <dbReference type="EMBL" id="MBP2058460.1"/>
    </source>
</evidence>
<keyword evidence="12" id="KW-1185">Reference proteome</keyword>
<dbReference type="EC" id="5.1.3.1" evidence="7 10"/>
<gene>
    <name evidence="11" type="ORF">J2Z60_001645</name>
</gene>
<evidence type="ECO:0000256" key="2">
    <source>
        <dbReference type="ARBA" id="ARBA00001936"/>
    </source>
</evidence>
<dbReference type="EMBL" id="JAGGLU010000010">
    <property type="protein sequence ID" value="MBP2058460.1"/>
    <property type="molecule type" value="Genomic_DNA"/>
</dbReference>
<evidence type="ECO:0000256" key="9">
    <source>
        <dbReference type="ARBA" id="ARBA00023235"/>
    </source>
</evidence>
<evidence type="ECO:0000256" key="6">
    <source>
        <dbReference type="ARBA" id="ARBA00009541"/>
    </source>
</evidence>
<dbReference type="SUPFAM" id="SSF51366">
    <property type="entry name" value="Ribulose-phoshate binding barrel"/>
    <property type="match status" value="1"/>
</dbReference>
<dbReference type="RefSeq" id="WP_209687194.1">
    <property type="nucleotide sequence ID" value="NZ_JAGGLU010000010.1"/>
</dbReference>